<name>A0ABV9UB04_9ACTN</name>
<dbReference type="EMBL" id="JBHSIT010000020">
    <property type="protein sequence ID" value="MFC4913773.1"/>
    <property type="molecule type" value="Genomic_DNA"/>
</dbReference>
<keyword evidence="3" id="KW-1185">Reference proteome</keyword>
<sequence>MTARPGTDAPRGGTVTLPAPKRAAVPAPRWRISRGVRRAMLVVHVVSAGAWIGIDVIVAVLVLTGRFADDVNLRSLAYRALAAFVVWPMLGSALICLVSGVVLGLGTKWGLVRYWWVAVKLVLNLALCALIFFALRPGMGPVATYGERLLTGTPSSEPVDKLFFPPAVSLTALTFATVISVYKPWGRVRRRSR</sequence>
<evidence type="ECO:0000313" key="3">
    <source>
        <dbReference type="Proteomes" id="UP001595872"/>
    </source>
</evidence>
<keyword evidence="1" id="KW-0812">Transmembrane</keyword>
<keyword evidence="1" id="KW-1133">Transmembrane helix</keyword>
<gene>
    <name evidence="2" type="ORF">ACFPCY_41265</name>
</gene>
<accession>A0ABV9UB04</accession>
<feature type="transmembrane region" description="Helical" evidence="1">
    <location>
        <begin position="76"/>
        <end position="102"/>
    </location>
</feature>
<dbReference type="RefSeq" id="WP_378265016.1">
    <property type="nucleotide sequence ID" value="NZ_JBHSIT010000020.1"/>
</dbReference>
<feature type="transmembrane region" description="Helical" evidence="1">
    <location>
        <begin position="39"/>
        <end position="64"/>
    </location>
</feature>
<organism evidence="2 3">
    <name type="scientific">Actinomadura gamaensis</name>
    <dbReference type="NCBI Taxonomy" id="1763541"/>
    <lineage>
        <taxon>Bacteria</taxon>
        <taxon>Bacillati</taxon>
        <taxon>Actinomycetota</taxon>
        <taxon>Actinomycetes</taxon>
        <taxon>Streptosporangiales</taxon>
        <taxon>Thermomonosporaceae</taxon>
        <taxon>Actinomadura</taxon>
    </lineage>
</organism>
<evidence type="ECO:0000256" key="1">
    <source>
        <dbReference type="SAM" id="Phobius"/>
    </source>
</evidence>
<dbReference type="Proteomes" id="UP001595872">
    <property type="component" value="Unassembled WGS sequence"/>
</dbReference>
<proteinExistence type="predicted"/>
<feature type="transmembrane region" description="Helical" evidence="1">
    <location>
        <begin position="162"/>
        <end position="182"/>
    </location>
</feature>
<protein>
    <recommendedName>
        <fullName evidence="4">DUF2269 domain-containing protein</fullName>
    </recommendedName>
</protein>
<reference evidence="3" key="1">
    <citation type="journal article" date="2019" name="Int. J. Syst. Evol. Microbiol.">
        <title>The Global Catalogue of Microorganisms (GCM) 10K type strain sequencing project: providing services to taxonomists for standard genome sequencing and annotation.</title>
        <authorList>
            <consortium name="The Broad Institute Genomics Platform"/>
            <consortium name="The Broad Institute Genome Sequencing Center for Infectious Disease"/>
            <person name="Wu L."/>
            <person name="Ma J."/>
        </authorList>
    </citation>
    <scope>NUCLEOTIDE SEQUENCE [LARGE SCALE GENOMIC DNA]</scope>
    <source>
        <strain evidence="3">KLKA75</strain>
    </source>
</reference>
<keyword evidence="1" id="KW-0472">Membrane</keyword>
<feature type="transmembrane region" description="Helical" evidence="1">
    <location>
        <begin position="114"/>
        <end position="135"/>
    </location>
</feature>
<evidence type="ECO:0008006" key="4">
    <source>
        <dbReference type="Google" id="ProtNLM"/>
    </source>
</evidence>
<evidence type="ECO:0000313" key="2">
    <source>
        <dbReference type="EMBL" id="MFC4913773.1"/>
    </source>
</evidence>
<comment type="caution">
    <text evidence="2">The sequence shown here is derived from an EMBL/GenBank/DDBJ whole genome shotgun (WGS) entry which is preliminary data.</text>
</comment>